<feature type="active site" description="Nucleophile" evidence="6">
    <location>
        <position position="109"/>
    </location>
</feature>
<comment type="similarity">
    <text evidence="1">Belongs to the peptidase S66 family.</text>
</comment>
<dbReference type="InterPro" id="IPR027461">
    <property type="entry name" value="Carboxypeptidase_A_C_sf"/>
</dbReference>
<dbReference type="InterPro" id="IPR003507">
    <property type="entry name" value="S66_fam"/>
</dbReference>
<evidence type="ECO:0000256" key="4">
    <source>
        <dbReference type="ARBA" id="ARBA00022801"/>
    </source>
</evidence>
<keyword evidence="4" id="KW-0378">Hydrolase</keyword>
<dbReference type="PIRSF" id="PIRSF028757">
    <property type="entry name" value="LD-carboxypeptidase"/>
    <property type="match status" value="1"/>
</dbReference>
<dbReference type="GO" id="GO:0006508">
    <property type="term" value="P:proteolysis"/>
    <property type="evidence" value="ECO:0007669"/>
    <property type="project" value="UniProtKB-KW"/>
</dbReference>
<feature type="domain" description="LD-carboxypeptidase N-terminal" evidence="7">
    <location>
        <begin position="13"/>
        <end position="129"/>
    </location>
</feature>
<name>A0A7V5H502_CALAY</name>
<accession>A0A7V5H502</accession>
<dbReference type="SUPFAM" id="SSF52317">
    <property type="entry name" value="Class I glutamine amidotransferase-like"/>
    <property type="match status" value="1"/>
</dbReference>
<evidence type="ECO:0000256" key="3">
    <source>
        <dbReference type="ARBA" id="ARBA00022670"/>
    </source>
</evidence>
<reference evidence="9" key="1">
    <citation type="journal article" date="2020" name="mSystems">
        <title>Genome- and Community-Level Interaction Insights into Carbon Utilization and Element Cycling Functions of Hydrothermarchaeota in Hydrothermal Sediment.</title>
        <authorList>
            <person name="Zhou Z."/>
            <person name="Liu Y."/>
            <person name="Xu W."/>
            <person name="Pan J."/>
            <person name="Luo Z.H."/>
            <person name="Li M."/>
        </authorList>
    </citation>
    <scope>NUCLEOTIDE SEQUENCE [LARGE SCALE GENOMIC DNA]</scope>
    <source>
        <strain evidence="9">HyVt-76</strain>
    </source>
</reference>
<dbReference type="EMBL" id="DRTD01000165">
    <property type="protein sequence ID" value="HHE54573.1"/>
    <property type="molecule type" value="Genomic_DNA"/>
</dbReference>
<dbReference type="PANTHER" id="PTHR30237">
    <property type="entry name" value="MURAMOYLTETRAPEPTIDE CARBOXYPEPTIDASE"/>
    <property type="match status" value="1"/>
</dbReference>
<evidence type="ECO:0000256" key="1">
    <source>
        <dbReference type="ARBA" id="ARBA00010233"/>
    </source>
</evidence>
<evidence type="ECO:0000256" key="2">
    <source>
        <dbReference type="ARBA" id="ARBA00022645"/>
    </source>
</evidence>
<feature type="active site" description="Charge relay system" evidence="6">
    <location>
        <position position="279"/>
    </location>
</feature>
<evidence type="ECO:0000259" key="8">
    <source>
        <dbReference type="Pfam" id="PF17676"/>
    </source>
</evidence>
<gene>
    <name evidence="9" type="ORF">ENL21_02245</name>
</gene>
<dbReference type="InterPro" id="IPR040449">
    <property type="entry name" value="Peptidase_S66_N"/>
</dbReference>
<organism evidence="9">
    <name type="scientific">Caldithrix abyssi</name>
    <dbReference type="NCBI Taxonomy" id="187145"/>
    <lineage>
        <taxon>Bacteria</taxon>
        <taxon>Pseudomonadati</taxon>
        <taxon>Calditrichota</taxon>
        <taxon>Calditrichia</taxon>
        <taxon>Calditrichales</taxon>
        <taxon>Calditrichaceae</taxon>
        <taxon>Caldithrix</taxon>
    </lineage>
</organism>
<keyword evidence="5" id="KW-0720">Serine protease</keyword>
<feature type="active site" description="Charge relay system" evidence="6">
    <location>
        <position position="208"/>
    </location>
</feature>
<dbReference type="InterPro" id="IPR027478">
    <property type="entry name" value="LdcA_N"/>
</dbReference>
<dbReference type="SUPFAM" id="SSF141986">
    <property type="entry name" value="LD-carboxypeptidase A C-terminal domain-like"/>
    <property type="match status" value="1"/>
</dbReference>
<dbReference type="InterPro" id="IPR029062">
    <property type="entry name" value="Class_I_gatase-like"/>
</dbReference>
<protein>
    <submittedName>
        <fullName evidence="9">LD-carboxypeptidase</fullName>
    </submittedName>
</protein>
<keyword evidence="2" id="KW-0121">Carboxypeptidase</keyword>
<dbReference type="Gene3D" id="3.50.30.60">
    <property type="entry name" value="LD-carboxypeptidase A C-terminal domain-like"/>
    <property type="match status" value="1"/>
</dbReference>
<comment type="caution">
    <text evidence="9">The sequence shown here is derived from an EMBL/GenBank/DDBJ whole genome shotgun (WGS) entry which is preliminary data.</text>
</comment>
<dbReference type="PANTHER" id="PTHR30237:SF2">
    <property type="entry name" value="MUREIN TETRAPEPTIDE CARBOXYPEPTIDASE"/>
    <property type="match status" value="1"/>
</dbReference>
<dbReference type="CDD" id="cd07025">
    <property type="entry name" value="Peptidase_S66"/>
    <property type="match status" value="1"/>
</dbReference>
<dbReference type="AlphaFoldDB" id="A0A7V5H502"/>
<evidence type="ECO:0000313" key="9">
    <source>
        <dbReference type="EMBL" id="HHE54573.1"/>
    </source>
</evidence>
<proteinExistence type="inferred from homology"/>
<dbReference type="Pfam" id="PF02016">
    <property type="entry name" value="Peptidase_S66"/>
    <property type="match status" value="1"/>
</dbReference>
<dbReference type="InterPro" id="IPR040921">
    <property type="entry name" value="Peptidase_S66C"/>
</dbReference>
<dbReference type="GO" id="GO:0004180">
    <property type="term" value="F:carboxypeptidase activity"/>
    <property type="evidence" value="ECO:0007669"/>
    <property type="project" value="UniProtKB-KW"/>
</dbReference>
<dbReference type="Proteomes" id="UP000886111">
    <property type="component" value="Unassembled WGS sequence"/>
</dbReference>
<evidence type="ECO:0000256" key="5">
    <source>
        <dbReference type="ARBA" id="ARBA00022825"/>
    </source>
</evidence>
<sequence>MRSLLPVKKNGTIGVLAPAFPADTQKIEKGIAYLISKGFKVKRGQSLSARHLYFSGSDELRVTDLENFFRDPEVDMILCARGGWGTLRLLDRIDYHLIAQNPKPLVGYSDITTLQLAFLKKANLPSFSGPMVAVEMAEESDLVTEQHFWQQIFNPHPWYNFSFAREDVQVWRSGKAHGPLIGGCLSMLAHQLGTPFMPTLKNAILFLEDVGEAPYKIDRYLAQLKQAGIFDQVSAVILGQFLDCTEDNEDRKGIALETILKDYFADRDYPVIYNFPYGHGMRKFTMPIGVKAELDTEQKQLKLQNPFGQNSV</sequence>
<evidence type="ECO:0000259" key="7">
    <source>
        <dbReference type="Pfam" id="PF02016"/>
    </source>
</evidence>
<dbReference type="Gene3D" id="3.40.50.10740">
    <property type="entry name" value="Class I glutamine amidotransferase-like"/>
    <property type="match status" value="1"/>
</dbReference>
<evidence type="ECO:0000256" key="6">
    <source>
        <dbReference type="PIRSR" id="PIRSR028757-1"/>
    </source>
</evidence>
<dbReference type="Pfam" id="PF17676">
    <property type="entry name" value="Peptidase_S66C"/>
    <property type="match status" value="1"/>
</dbReference>
<feature type="domain" description="LD-carboxypeptidase C-terminal" evidence="8">
    <location>
        <begin position="178"/>
        <end position="294"/>
    </location>
</feature>
<dbReference type="GO" id="GO:0008236">
    <property type="term" value="F:serine-type peptidase activity"/>
    <property type="evidence" value="ECO:0007669"/>
    <property type="project" value="UniProtKB-KW"/>
</dbReference>
<keyword evidence="3" id="KW-0645">Protease</keyword>